<evidence type="ECO:0000313" key="3">
    <source>
        <dbReference type="EMBL" id="KAF5319686.1"/>
    </source>
</evidence>
<sequence>MDYNKDLPLTESDPRWISSITSLEGQMDAYRQLANTGAPQAQLDAAAERINATIHTISGRAPPSYPDTSFSSGPAMLSEPQKQFRQSPSPPHVTYQVPVPAKNPSQSTTQKSKLSKLHRPARDVFFEDGSEAPPSNESGVRKKRNPAVRVARGMLVVTVAPLAAAGMGLYVCGMALEGAAEVLKGIGSLGKLAMVSARGKDKRAA</sequence>
<gene>
    <name evidence="3" type="ORF">D9619_008884</name>
</gene>
<accession>A0A8H5BAI2</accession>
<keyword evidence="2" id="KW-1133">Transmembrane helix</keyword>
<protein>
    <submittedName>
        <fullName evidence="3">Uncharacterized protein</fullName>
    </submittedName>
</protein>
<name>A0A8H5BAI2_9AGAR</name>
<dbReference type="Proteomes" id="UP000567179">
    <property type="component" value="Unassembled WGS sequence"/>
</dbReference>
<keyword evidence="2" id="KW-0812">Transmembrane</keyword>
<proteinExistence type="predicted"/>
<keyword evidence="4" id="KW-1185">Reference proteome</keyword>
<evidence type="ECO:0000313" key="4">
    <source>
        <dbReference type="Proteomes" id="UP000567179"/>
    </source>
</evidence>
<dbReference type="AlphaFoldDB" id="A0A8H5BAI2"/>
<dbReference type="OrthoDB" id="3270770at2759"/>
<comment type="caution">
    <text evidence="3">The sequence shown here is derived from an EMBL/GenBank/DDBJ whole genome shotgun (WGS) entry which is preliminary data.</text>
</comment>
<organism evidence="3 4">
    <name type="scientific">Psilocybe cf. subviscida</name>
    <dbReference type="NCBI Taxonomy" id="2480587"/>
    <lineage>
        <taxon>Eukaryota</taxon>
        <taxon>Fungi</taxon>
        <taxon>Dikarya</taxon>
        <taxon>Basidiomycota</taxon>
        <taxon>Agaricomycotina</taxon>
        <taxon>Agaricomycetes</taxon>
        <taxon>Agaricomycetidae</taxon>
        <taxon>Agaricales</taxon>
        <taxon>Agaricineae</taxon>
        <taxon>Strophariaceae</taxon>
        <taxon>Psilocybe</taxon>
    </lineage>
</organism>
<reference evidence="3 4" key="1">
    <citation type="journal article" date="2020" name="ISME J.">
        <title>Uncovering the hidden diversity of litter-decomposition mechanisms in mushroom-forming fungi.</title>
        <authorList>
            <person name="Floudas D."/>
            <person name="Bentzer J."/>
            <person name="Ahren D."/>
            <person name="Johansson T."/>
            <person name="Persson P."/>
            <person name="Tunlid A."/>
        </authorList>
    </citation>
    <scope>NUCLEOTIDE SEQUENCE [LARGE SCALE GENOMIC DNA]</scope>
    <source>
        <strain evidence="3 4">CBS 101986</strain>
    </source>
</reference>
<dbReference type="EMBL" id="JAACJJ010000029">
    <property type="protein sequence ID" value="KAF5319686.1"/>
    <property type="molecule type" value="Genomic_DNA"/>
</dbReference>
<evidence type="ECO:0000256" key="1">
    <source>
        <dbReference type="SAM" id="MobiDB-lite"/>
    </source>
</evidence>
<evidence type="ECO:0000256" key="2">
    <source>
        <dbReference type="SAM" id="Phobius"/>
    </source>
</evidence>
<feature type="region of interest" description="Disordered" evidence="1">
    <location>
        <begin position="55"/>
        <end position="118"/>
    </location>
</feature>
<feature type="transmembrane region" description="Helical" evidence="2">
    <location>
        <begin position="150"/>
        <end position="176"/>
    </location>
</feature>
<keyword evidence="2" id="KW-0472">Membrane</keyword>